<dbReference type="AlphaFoldDB" id="A0A067N3U7"/>
<evidence type="ECO:0000313" key="2">
    <source>
        <dbReference type="EMBL" id="KDQ22529.1"/>
    </source>
</evidence>
<name>A0A067N3U7_PLEO1</name>
<sequence>MDRYHKDRIGQGSYRYKPYASSSRSDQPPGPSLPPSLPRSLPQAQKSLDKIKTPYWHMEHGLIVNVSGSGLPHGVTADLEDVKTSSLRHPRLLHDGNIYLALYPKDTLDMGPLFNAIDLTGNQLCALLNRNPNGLWSLDFVTQVRWDNLETKLKDVADVLLRSYRTTQNFDMPPLTDIKLPHTYGYKELGKFESVYSRCRNAIEGFKILSAYAAFAFAIWTRSSPDEAFHDAANQLRRSGLPLHSDTMILLQTSIVTKFSYGFRVGGIIDPHATHWGRVFHRLARANVPIWLLWGKDDGRMCVDPIMRFVYYPPAYALDLAKSRYVVKAEKSAMIATAFDGVTVHARSKPVSPSPVEPMHTENYGEFVWETGSSDPDPVEVYEHYIREDDEGVGEEPSRHQTVPDNSQSSRLEPSPPAISQTYLQMTTPSIDMYLKLRHGYSIDYGTSSPSHVTLYESDALAEDSSIPFLCLLFKDTSSLSISTIAGVVSWWNVMTTSAMLSTLPPSQWDITPDSVLLTRQHTFSLTVAKTPHGRYCYIISSTKDRPWQWSIATTSPTAVLSIYRQTNIQTVHEAARVFLQLGVPFRTVVKRSLRAPSCPSISAPAANPLLQFIIAADTTPHDFYPTYEGLRDRVLQTRVGRNALLRGGILWRLSQHVVSVDSVLAGPVYANELVASDRHVSYFDDALSNNTAEIITGVFHFQGAIRGICSYWPRHETFQDSGYDLGQWLPDAERWYEYHLEGLQSGGQPLKSSRAWAAALKRNVKACRPVIHASEDWSARFIAVYMFGLKTLSASSVQVDQ</sequence>
<evidence type="ECO:0000256" key="1">
    <source>
        <dbReference type="SAM" id="MobiDB-lite"/>
    </source>
</evidence>
<dbReference type="InParanoid" id="A0A067N3U7"/>
<dbReference type="Proteomes" id="UP000027073">
    <property type="component" value="Unassembled WGS sequence"/>
</dbReference>
<dbReference type="VEuPathDB" id="FungiDB:PLEOSDRAFT_171886"/>
<feature type="region of interest" description="Disordered" evidence="1">
    <location>
        <begin position="390"/>
        <end position="417"/>
    </location>
</feature>
<accession>A0A067N3U7</accession>
<dbReference type="HOGENOM" id="CLU_350938_0_0_1"/>
<proteinExistence type="predicted"/>
<gene>
    <name evidence="2" type="ORF">PLEOSDRAFT_171886</name>
</gene>
<dbReference type="OrthoDB" id="3270336at2759"/>
<protein>
    <submittedName>
        <fullName evidence="2">Uncharacterized protein</fullName>
    </submittedName>
</protein>
<evidence type="ECO:0000313" key="3">
    <source>
        <dbReference type="Proteomes" id="UP000027073"/>
    </source>
</evidence>
<feature type="compositionally biased region" description="Pro residues" evidence="1">
    <location>
        <begin position="28"/>
        <end position="37"/>
    </location>
</feature>
<organism evidence="2 3">
    <name type="scientific">Pleurotus ostreatus (strain PC15)</name>
    <name type="common">Oyster mushroom</name>
    <dbReference type="NCBI Taxonomy" id="1137138"/>
    <lineage>
        <taxon>Eukaryota</taxon>
        <taxon>Fungi</taxon>
        <taxon>Dikarya</taxon>
        <taxon>Basidiomycota</taxon>
        <taxon>Agaricomycotina</taxon>
        <taxon>Agaricomycetes</taxon>
        <taxon>Agaricomycetidae</taxon>
        <taxon>Agaricales</taxon>
        <taxon>Pleurotineae</taxon>
        <taxon>Pleurotaceae</taxon>
        <taxon>Pleurotus</taxon>
    </lineage>
</organism>
<feature type="compositionally biased region" description="Polar residues" evidence="1">
    <location>
        <begin position="400"/>
        <end position="417"/>
    </location>
</feature>
<feature type="region of interest" description="Disordered" evidence="1">
    <location>
        <begin position="1"/>
        <end position="43"/>
    </location>
</feature>
<reference evidence="3" key="1">
    <citation type="journal article" date="2014" name="Proc. Natl. Acad. Sci. U.S.A.">
        <title>Extensive sampling of basidiomycete genomes demonstrates inadequacy of the white-rot/brown-rot paradigm for wood decay fungi.</title>
        <authorList>
            <person name="Riley R."/>
            <person name="Salamov A.A."/>
            <person name="Brown D.W."/>
            <person name="Nagy L.G."/>
            <person name="Floudas D."/>
            <person name="Held B.W."/>
            <person name="Levasseur A."/>
            <person name="Lombard V."/>
            <person name="Morin E."/>
            <person name="Otillar R."/>
            <person name="Lindquist E.A."/>
            <person name="Sun H."/>
            <person name="LaButti K.M."/>
            <person name="Schmutz J."/>
            <person name="Jabbour D."/>
            <person name="Luo H."/>
            <person name="Baker S.E."/>
            <person name="Pisabarro A.G."/>
            <person name="Walton J.D."/>
            <person name="Blanchette R.A."/>
            <person name="Henrissat B."/>
            <person name="Martin F."/>
            <person name="Cullen D."/>
            <person name="Hibbett D.S."/>
            <person name="Grigoriev I.V."/>
        </authorList>
    </citation>
    <scope>NUCLEOTIDE SEQUENCE [LARGE SCALE GENOMIC DNA]</scope>
    <source>
        <strain evidence="3">PC15</strain>
    </source>
</reference>
<dbReference type="EMBL" id="KL198014">
    <property type="protein sequence ID" value="KDQ22529.1"/>
    <property type="molecule type" value="Genomic_DNA"/>
</dbReference>